<name>A0AAV3Y428_9GAST</name>
<gene>
    <name evidence="1" type="ORF">PoB_000383300</name>
</gene>
<dbReference type="Proteomes" id="UP000735302">
    <property type="component" value="Unassembled WGS sequence"/>
</dbReference>
<proteinExistence type="predicted"/>
<keyword evidence="2" id="KW-1185">Reference proteome</keyword>
<organism evidence="1 2">
    <name type="scientific">Plakobranchus ocellatus</name>
    <dbReference type="NCBI Taxonomy" id="259542"/>
    <lineage>
        <taxon>Eukaryota</taxon>
        <taxon>Metazoa</taxon>
        <taxon>Spiralia</taxon>
        <taxon>Lophotrochozoa</taxon>
        <taxon>Mollusca</taxon>
        <taxon>Gastropoda</taxon>
        <taxon>Heterobranchia</taxon>
        <taxon>Euthyneura</taxon>
        <taxon>Panpulmonata</taxon>
        <taxon>Sacoglossa</taxon>
        <taxon>Placobranchoidea</taxon>
        <taxon>Plakobranchidae</taxon>
        <taxon>Plakobranchus</taxon>
    </lineage>
</organism>
<evidence type="ECO:0000313" key="1">
    <source>
        <dbReference type="EMBL" id="GFN77327.1"/>
    </source>
</evidence>
<accession>A0AAV3Y428</accession>
<dbReference type="AlphaFoldDB" id="A0AAV3Y428"/>
<sequence>MLGNLGKFHVVSNCYSATSQVYTNISTKRVKKEVHSELDIIKMCVRVNYIPCYGNRGIGIDIRMRIAIIETHCSISRGLYYFRPSVDGPCQLPNARVEL</sequence>
<comment type="caution">
    <text evidence="1">The sequence shown here is derived from an EMBL/GenBank/DDBJ whole genome shotgun (WGS) entry which is preliminary data.</text>
</comment>
<dbReference type="EMBL" id="BLXT01000469">
    <property type="protein sequence ID" value="GFN77327.1"/>
    <property type="molecule type" value="Genomic_DNA"/>
</dbReference>
<evidence type="ECO:0000313" key="2">
    <source>
        <dbReference type="Proteomes" id="UP000735302"/>
    </source>
</evidence>
<reference evidence="1 2" key="1">
    <citation type="journal article" date="2021" name="Elife">
        <title>Chloroplast acquisition without the gene transfer in kleptoplastic sea slugs, Plakobranchus ocellatus.</title>
        <authorList>
            <person name="Maeda T."/>
            <person name="Takahashi S."/>
            <person name="Yoshida T."/>
            <person name="Shimamura S."/>
            <person name="Takaki Y."/>
            <person name="Nagai Y."/>
            <person name="Toyoda A."/>
            <person name="Suzuki Y."/>
            <person name="Arimoto A."/>
            <person name="Ishii H."/>
            <person name="Satoh N."/>
            <person name="Nishiyama T."/>
            <person name="Hasebe M."/>
            <person name="Maruyama T."/>
            <person name="Minagawa J."/>
            <person name="Obokata J."/>
            <person name="Shigenobu S."/>
        </authorList>
    </citation>
    <scope>NUCLEOTIDE SEQUENCE [LARGE SCALE GENOMIC DNA]</scope>
</reference>
<protein>
    <submittedName>
        <fullName evidence="1">Uncharacterized protein</fullName>
    </submittedName>
</protein>